<keyword evidence="4" id="KW-0328">Glycosyltransferase</keyword>
<dbReference type="InterPro" id="IPR019378">
    <property type="entry name" value="GDP-Fuc_O-FucTrfase"/>
</dbReference>
<evidence type="ECO:0000256" key="8">
    <source>
        <dbReference type="ARBA" id="ARBA00023136"/>
    </source>
</evidence>
<evidence type="ECO:0000256" key="5">
    <source>
        <dbReference type="ARBA" id="ARBA00022679"/>
    </source>
</evidence>
<keyword evidence="7 14" id="KW-1133">Transmembrane helix</keyword>
<dbReference type="InterPro" id="IPR052272">
    <property type="entry name" value="GT106_glycosyltransferase"/>
</dbReference>
<reference evidence="15 16" key="1">
    <citation type="submission" date="2019-09" db="EMBL/GenBank/DDBJ databases">
        <authorList>
            <person name="Ou C."/>
        </authorList>
    </citation>
    <scope>NUCLEOTIDE SEQUENCE [LARGE SCALE GENOMIC DNA]</scope>
    <source>
        <strain evidence="15">S2</strain>
        <tissue evidence="15">Leaf</tissue>
    </source>
</reference>
<feature type="transmembrane region" description="Helical" evidence="14">
    <location>
        <begin position="102"/>
        <end position="121"/>
    </location>
</feature>
<keyword evidence="9" id="KW-0325">Glycoprotein</keyword>
<comment type="subcellular location">
    <subcellularLocation>
        <location evidence="1">Membrane</location>
        <topology evidence="1">Single-pass membrane protein</topology>
    </subcellularLocation>
</comment>
<feature type="compositionally biased region" description="Low complexity" evidence="13">
    <location>
        <begin position="26"/>
        <end position="62"/>
    </location>
</feature>
<dbReference type="PANTHER" id="PTHR31933">
    <property type="entry name" value="O-FUCOSYLTRANSFERASE 2-RELATED"/>
    <property type="match status" value="1"/>
</dbReference>
<organism evidence="15 16">
    <name type="scientific">Pyrus ussuriensis x Pyrus communis</name>
    <dbReference type="NCBI Taxonomy" id="2448454"/>
    <lineage>
        <taxon>Eukaryota</taxon>
        <taxon>Viridiplantae</taxon>
        <taxon>Streptophyta</taxon>
        <taxon>Embryophyta</taxon>
        <taxon>Tracheophyta</taxon>
        <taxon>Spermatophyta</taxon>
        <taxon>Magnoliopsida</taxon>
        <taxon>eudicotyledons</taxon>
        <taxon>Gunneridae</taxon>
        <taxon>Pentapetalae</taxon>
        <taxon>rosids</taxon>
        <taxon>fabids</taxon>
        <taxon>Rosales</taxon>
        <taxon>Rosaceae</taxon>
        <taxon>Amygdaloideae</taxon>
        <taxon>Maleae</taxon>
        <taxon>Pyrus</taxon>
    </lineage>
</organism>
<evidence type="ECO:0000256" key="11">
    <source>
        <dbReference type="ARBA" id="ARBA00023277"/>
    </source>
</evidence>
<evidence type="ECO:0000256" key="4">
    <source>
        <dbReference type="ARBA" id="ARBA00022676"/>
    </source>
</evidence>
<dbReference type="OrthoDB" id="1868072at2759"/>
<keyword evidence="11" id="KW-0119">Carbohydrate metabolism</keyword>
<keyword evidence="5" id="KW-0808">Transferase</keyword>
<feature type="region of interest" description="Disordered" evidence="13">
    <location>
        <begin position="1"/>
        <end position="82"/>
    </location>
</feature>
<evidence type="ECO:0000256" key="9">
    <source>
        <dbReference type="ARBA" id="ARBA00023180"/>
    </source>
</evidence>
<comment type="pathway">
    <text evidence="2">Glycan metabolism.</text>
</comment>
<sequence length="648" mass="72743">MSVNIVQIEPVPPEEDGPTSAQPLDPTTSSSACPSPAFLHYRSGSSTPRSRPSSPTNSPGNGLTRFSTSEAPPDWVPKMQRRTSARKVGVERAWYSKKRVKGIVGVIGLLVFYFLMNWVMLLRLQDHGIRSESGFPGNSSLPSDSVTIPAKWRKIGKVKKAQKGNYGRMLALAAHALAEGQSKPEPKDLWLEPLVPSVSWKPCADQRNWEPNEGKNGYILVTANGGMNQQRVAVCNAVAVARLLNSTLVVPKFLYSSIWRDVSQFGDIYQEEHFIKYLSPDIRIVKELPKELQSLDLEAIGSVVTDVDIPKEAKPSFYFKHIIPILLKNGVVHFLGFGHRLAFDPIPFQLQRLRCRCNFHALQFIPKIQEVGALLLQRLRQNESHPGPLDRYLVGSFAEPVKKQTKSRAKKASRYLALHLRFEIDMVAHSLCEFGGGEEERKELEAYREIHFPALTLLKKTTTLPTPAELREEGLCPLTPEEAVLMLAALGFNRKTHVFVAGSQIYGGRSRMIALTSLYPKLVTKENLLTPTELEPFMNFSSQLAALDFIGCTAADAFAMTDSGSQLSSLVSGFRIYYGGGKMPTIRPNKRRLASIFMKNSTIEWRVFEQRIRKAVRQTKHIQPRPRARSMYRYPRCDECMCNMTITS</sequence>
<keyword evidence="16" id="KW-1185">Reference proteome</keyword>
<evidence type="ECO:0000256" key="10">
    <source>
        <dbReference type="ARBA" id="ARBA00023253"/>
    </source>
</evidence>
<evidence type="ECO:0000256" key="1">
    <source>
        <dbReference type="ARBA" id="ARBA00004167"/>
    </source>
</evidence>
<name>A0A5N5FDG7_9ROSA</name>
<evidence type="ECO:0000256" key="13">
    <source>
        <dbReference type="SAM" id="MobiDB-lite"/>
    </source>
</evidence>
<dbReference type="Proteomes" id="UP000327157">
    <property type="component" value="Chromosome 10"/>
</dbReference>
<dbReference type="GO" id="GO:0016757">
    <property type="term" value="F:glycosyltransferase activity"/>
    <property type="evidence" value="ECO:0007669"/>
    <property type="project" value="UniProtKB-KW"/>
</dbReference>
<dbReference type="GO" id="GO:0006004">
    <property type="term" value="P:fucose metabolic process"/>
    <property type="evidence" value="ECO:0007669"/>
    <property type="project" value="UniProtKB-KW"/>
</dbReference>
<dbReference type="InterPro" id="IPR024709">
    <property type="entry name" value="FucosylTrfase_pln"/>
</dbReference>
<dbReference type="AlphaFoldDB" id="A0A5N5FDG7"/>
<evidence type="ECO:0000256" key="12">
    <source>
        <dbReference type="ARBA" id="ARBA00030350"/>
    </source>
</evidence>
<keyword evidence="8 14" id="KW-0472">Membrane</keyword>
<evidence type="ECO:0000256" key="3">
    <source>
        <dbReference type="ARBA" id="ARBA00007737"/>
    </source>
</evidence>
<protein>
    <recommendedName>
        <fullName evidence="12">O-fucosyltransferase family protein</fullName>
    </recommendedName>
</protein>
<dbReference type="CDD" id="cd11299">
    <property type="entry name" value="O-FucT_plant"/>
    <property type="match status" value="1"/>
</dbReference>
<comment type="caution">
    <text evidence="15">The sequence shown here is derived from an EMBL/GenBank/DDBJ whole genome shotgun (WGS) entry which is preliminary data.</text>
</comment>
<dbReference type="EMBL" id="SMOL01000695">
    <property type="protein sequence ID" value="KAB2600893.1"/>
    <property type="molecule type" value="Genomic_DNA"/>
</dbReference>
<accession>A0A5N5FDG7</accession>
<evidence type="ECO:0000256" key="7">
    <source>
        <dbReference type="ARBA" id="ARBA00022989"/>
    </source>
</evidence>
<evidence type="ECO:0000256" key="2">
    <source>
        <dbReference type="ARBA" id="ARBA00004881"/>
    </source>
</evidence>
<proteinExistence type="inferred from homology"/>
<dbReference type="PANTHER" id="PTHR31933:SF9">
    <property type="entry name" value="O-FUCOSYLTRANSFERASE 2"/>
    <property type="match status" value="1"/>
</dbReference>
<evidence type="ECO:0000313" key="16">
    <source>
        <dbReference type="Proteomes" id="UP000327157"/>
    </source>
</evidence>
<dbReference type="Pfam" id="PF10250">
    <property type="entry name" value="O-FucT"/>
    <property type="match status" value="1"/>
</dbReference>
<evidence type="ECO:0000256" key="6">
    <source>
        <dbReference type="ARBA" id="ARBA00022692"/>
    </source>
</evidence>
<keyword evidence="10" id="KW-0294">Fucose metabolism</keyword>
<gene>
    <name evidence="15" type="ORF">D8674_001898</name>
</gene>
<reference evidence="16" key="2">
    <citation type="submission" date="2019-10" db="EMBL/GenBank/DDBJ databases">
        <title>A de novo genome assembly of a pear dwarfing rootstock.</title>
        <authorList>
            <person name="Wang F."/>
            <person name="Wang J."/>
            <person name="Li S."/>
            <person name="Zhang Y."/>
            <person name="Fang M."/>
            <person name="Ma L."/>
            <person name="Zhao Y."/>
            <person name="Jiang S."/>
        </authorList>
    </citation>
    <scope>NUCLEOTIDE SEQUENCE [LARGE SCALE GENOMIC DNA]</scope>
</reference>
<reference evidence="15 16" key="3">
    <citation type="submission" date="2019-11" db="EMBL/GenBank/DDBJ databases">
        <title>A de novo genome assembly of a pear dwarfing rootstock.</title>
        <authorList>
            <person name="Wang F."/>
            <person name="Wang J."/>
            <person name="Li S."/>
            <person name="Zhang Y."/>
            <person name="Fang M."/>
            <person name="Ma L."/>
            <person name="Zhao Y."/>
            <person name="Jiang S."/>
        </authorList>
    </citation>
    <scope>NUCLEOTIDE SEQUENCE [LARGE SCALE GENOMIC DNA]</scope>
    <source>
        <strain evidence="15">S2</strain>
        <tissue evidence="15">Leaf</tissue>
    </source>
</reference>
<keyword evidence="6 14" id="KW-0812">Transmembrane</keyword>
<dbReference type="PIRSF" id="PIRSF009360">
    <property type="entry name" value="UCP009360"/>
    <property type="match status" value="1"/>
</dbReference>
<evidence type="ECO:0000256" key="14">
    <source>
        <dbReference type="SAM" id="Phobius"/>
    </source>
</evidence>
<dbReference type="GO" id="GO:0016020">
    <property type="term" value="C:membrane"/>
    <property type="evidence" value="ECO:0007669"/>
    <property type="project" value="UniProtKB-SubCell"/>
</dbReference>
<comment type="similarity">
    <text evidence="3">Belongs to the glycosyltransferase GT106 family.</text>
</comment>
<evidence type="ECO:0000313" key="15">
    <source>
        <dbReference type="EMBL" id="KAB2600893.1"/>
    </source>
</evidence>